<evidence type="ECO:0000256" key="7">
    <source>
        <dbReference type="ARBA" id="ARBA00022641"/>
    </source>
</evidence>
<name>A0A667X1P1_9TELE</name>
<proteinExistence type="inferred from homology"/>
<dbReference type="GO" id="GO:0031012">
    <property type="term" value="C:extracellular matrix"/>
    <property type="evidence" value="ECO:0007669"/>
    <property type="project" value="TreeGrafter"/>
</dbReference>
<evidence type="ECO:0000256" key="8">
    <source>
        <dbReference type="ARBA" id="ARBA00022729"/>
    </source>
</evidence>
<feature type="compositionally biased region" description="Basic and acidic residues" evidence="10">
    <location>
        <begin position="68"/>
        <end position="85"/>
    </location>
</feature>
<reference evidence="11" key="1">
    <citation type="submission" date="2019-06" db="EMBL/GenBank/DDBJ databases">
        <authorList>
            <consortium name="Wellcome Sanger Institute Data Sharing"/>
        </authorList>
    </citation>
    <scope>NUCLEOTIDE SEQUENCE [LARGE SCALE GENOMIC DNA]</scope>
</reference>
<comment type="function">
    <text evidence="1">May be involved in the negative control of osteogenic differentiation of osteochondrogenic precursor cells in peripheral zones of fetal cartilage and at the cartilage-bone interface.</text>
</comment>
<evidence type="ECO:0000256" key="3">
    <source>
        <dbReference type="ARBA" id="ARBA00011000"/>
    </source>
</evidence>
<feature type="compositionally biased region" description="Basic and acidic residues" evidence="10">
    <location>
        <begin position="95"/>
        <end position="108"/>
    </location>
</feature>
<evidence type="ECO:0000256" key="10">
    <source>
        <dbReference type="SAM" id="MobiDB-lite"/>
    </source>
</evidence>
<keyword evidence="6" id="KW-0272">Extracellular matrix</keyword>
<dbReference type="GO" id="GO:0045667">
    <property type="term" value="P:regulation of osteoblast differentiation"/>
    <property type="evidence" value="ECO:0007669"/>
    <property type="project" value="InterPro"/>
</dbReference>
<dbReference type="InterPro" id="IPR031386">
    <property type="entry name" value="UCMA"/>
</dbReference>
<evidence type="ECO:0000256" key="2">
    <source>
        <dbReference type="ARBA" id="ARBA00004498"/>
    </source>
</evidence>
<dbReference type="PANTHER" id="PTHR28647">
    <property type="entry name" value="UNIQUE CARTILAGE MATRIX-ASSOCIATED PROTEIN"/>
    <property type="match status" value="1"/>
</dbReference>
<keyword evidence="7" id="KW-0765">Sulfation</keyword>
<keyword evidence="12" id="KW-1185">Reference proteome</keyword>
<evidence type="ECO:0000313" key="11">
    <source>
        <dbReference type="Ensembl" id="ENSMMDP00005006484.1"/>
    </source>
</evidence>
<keyword evidence="9" id="KW-0175">Coiled coil</keyword>
<dbReference type="Ensembl" id="ENSMMDT00005006654.1">
    <property type="protein sequence ID" value="ENSMMDP00005006484.1"/>
    <property type="gene ID" value="ENSMMDG00005003556.1"/>
</dbReference>
<feature type="region of interest" description="Disordered" evidence="10">
    <location>
        <begin position="68"/>
        <end position="108"/>
    </location>
</feature>
<dbReference type="Proteomes" id="UP000472263">
    <property type="component" value="Chromosome 23"/>
</dbReference>
<protein>
    <recommendedName>
        <fullName evidence="4">Unique cartilage matrix-associated protein</fullName>
    </recommendedName>
</protein>
<gene>
    <name evidence="11" type="primary">UCMA</name>
    <name evidence="11" type="synonym">ucmaa</name>
</gene>
<dbReference type="AlphaFoldDB" id="A0A667X1P1"/>
<dbReference type="PANTHER" id="PTHR28647:SF2">
    <property type="entry name" value="UNIQUE CARTILAGE MATRIX-ASSOCIATED PROTEIN"/>
    <property type="match status" value="1"/>
</dbReference>
<keyword evidence="8" id="KW-0732">Signal</keyword>
<comment type="subcellular location">
    <subcellularLocation>
        <location evidence="2">Secreted</location>
        <location evidence="2">Extracellular space</location>
        <location evidence="2">Extracellular matrix</location>
    </subcellularLocation>
</comment>
<comment type="similarity">
    <text evidence="3">Belongs to the UCMA family.</text>
</comment>
<evidence type="ECO:0000256" key="5">
    <source>
        <dbReference type="ARBA" id="ARBA00022525"/>
    </source>
</evidence>
<organism evidence="11 12">
    <name type="scientific">Myripristis murdjan</name>
    <name type="common">pinecone soldierfish</name>
    <dbReference type="NCBI Taxonomy" id="586833"/>
    <lineage>
        <taxon>Eukaryota</taxon>
        <taxon>Metazoa</taxon>
        <taxon>Chordata</taxon>
        <taxon>Craniata</taxon>
        <taxon>Vertebrata</taxon>
        <taxon>Euteleostomi</taxon>
        <taxon>Actinopterygii</taxon>
        <taxon>Neopterygii</taxon>
        <taxon>Teleostei</taxon>
        <taxon>Neoteleostei</taxon>
        <taxon>Acanthomorphata</taxon>
        <taxon>Holocentriformes</taxon>
        <taxon>Holocentridae</taxon>
        <taxon>Myripristis</taxon>
    </lineage>
</organism>
<reference evidence="11" key="2">
    <citation type="submission" date="2025-08" db="UniProtKB">
        <authorList>
            <consortium name="Ensembl"/>
        </authorList>
    </citation>
    <scope>IDENTIFICATION</scope>
</reference>
<sequence length="128" mass="15691">MFFTKPKGCGVIIFLKNPVLSGAAVRDDAKAEEPKGAARRIFMPESDASNFFKRRGRRSVRYQEMLAEQRVRQSQDERRREYNEEQRDEYENYTEEARDEQNERMREKNEQVREFHYDGMYPRYYWYH</sequence>
<accession>A0A667X1P1</accession>
<evidence type="ECO:0000256" key="4">
    <source>
        <dbReference type="ARBA" id="ARBA00013765"/>
    </source>
</evidence>
<evidence type="ECO:0000256" key="9">
    <source>
        <dbReference type="ARBA" id="ARBA00023054"/>
    </source>
</evidence>
<evidence type="ECO:0000256" key="6">
    <source>
        <dbReference type="ARBA" id="ARBA00022530"/>
    </source>
</evidence>
<dbReference type="GO" id="GO:0048706">
    <property type="term" value="P:embryonic skeletal system development"/>
    <property type="evidence" value="ECO:0007669"/>
    <property type="project" value="TreeGrafter"/>
</dbReference>
<dbReference type="InParanoid" id="A0A667X1P1"/>
<dbReference type="Pfam" id="PF17085">
    <property type="entry name" value="UCMA"/>
    <property type="match status" value="1"/>
</dbReference>
<evidence type="ECO:0000313" key="12">
    <source>
        <dbReference type="Proteomes" id="UP000472263"/>
    </source>
</evidence>
<keyword evidence="5" id="KW-0964">Secreted</keyword>
<dbReference type="GeneTree" id="ENSGT00390000011492"/>
<reference evidence="11" key="3">
    <citation type="submission" date="2025-09" db="UniProtKB">
        <authorList>
            <consortium name="Ensembl"/>
        </authorList>
    </citation>
    <scope>IDENTIFICATION</scope>
</reference>
<evidence type="ECO:0000256" key="1">
    <source>
        <dbReference type="ARBA" id="ARBA00002111"/>
    </source>
</evidence>